<evidence type="ECO:0000313" key="15">
    <source>
        <dbReference type="Proteomes" id="UP001434883"/>
    </source>
</evidence>
<keyword evidence="15" id="KW-1185">Reference proteome</keyword>
<keyword evidence="5" id="KW-0274">FAD</keyword>
<feature type="transmembrane region" description="Helical" evidence="12">
    <location>
        <begin position="6"/>
        <end position="25"/>
    </location>
</feature>
<evidence type="ECO:0000256" key="2">
    <source>
        <dbReference type="ARBA" id="ARBA00022448"/>
    </source>
</evidence>
<accession>A0ABV0RCT4</accession>
<dbReference type="InterPro" id="IPR013130">
    <property type="entry name" value="Fe3_Rdtase_TM_dom"/>
</dbReference>
<evidence type="ECO:0000256" key="11">
    <source>
        <dbReference type="ARBA" id="ARBA00023136"/>
    </source>
</evidence>
<evidence type="ECO:0000256" key="5">
    <source>
        <dbReference type="ARBA" id="ARBA00022827"/>
    </source>
</evidence>
<dbReference type="InterPro" id="IPR050369">
    <property type="entry name" value="RBOH/FRE"/>
</dbReference>
<keyword evidence="6" id="KW-0521">NADP</keyword>
<sequence length="205" mass="23155">LVWLGINAFLFVHFYMAFLVDRWFYTRVLLGVSPLSDPKQSLQTALTAVHIIAHLFNFEFFMDAQLNRNSSHLPFILSEIGTGDNASFLNPIRSNETSPTIVMFTTIAGLTGVAITLALILIITSSMEVIRRSYFEVFWYTHHLFVIFFIGLVFHGYGRIVRGQTPVSQQTNKPNVCADRFEDWGKNESNCAVPEFAGNPPGVRC</sequence>
<evidence type="ECO:0000256" key="9">
    <source>
        <dbReference type="ARBA" id="ARBA00023002"/>
    </source>
</evidence>
<evidence type="ECO:0000256" key="6">
    <source>
        <dbReference type="ARBA" id="ARBA00022857"/>
    </source>
</evidence>
<keyword evidence="11 12" id="KW-0472">Membrane</keyword>
<evidence type="ECO:0000256" key="7">
    <source>
        <dbReference type="ARBA" id="ARBA00022982"/>
    </source>
</evidence>
<keyword evidence="2" id="KW-0813">Transport</keyword>
<keyword evidence="10" id="KW-0406">Ion transport</keyword>
<keyword evidence="9" id="KW-0560">Oxidoreductase</keyword>
<feature type="transmembrane region" description="Helical" evidence="12">
    <location>
        <begin position="101"/>
        <end position="125"/>
    </location>
</feature>
<feature type="domain" description="Ferric oxidoreductase" evidence="13">
    <location>
        <begin position="45"/>
        <end position="152"/>
    </location>
</feature>
<protein>
    <recommendedName>
        <fullName evidence="13">Ferric oxidoreductase domain-containing protein</fullName>
    </recommendedName>
</protein>
<feature type="transmembrane region" description="Helical" evidence="12">
    <location>
        <begin position="137"/>
        <end position="157"/>
    </location>
</feature>
<dbReference type="Proteomes" id="UP001434883">
    <property type="component" value="Unassembled WGS sequence"/>
</dbReference>
<feature type="transmembrane region" description="Helical" evidence="12">
    <location>
        <begin position="45"/>
        <end position="62"/>
    </location>
</feature>
<dbReference type="PRINTS" id="PR00466">
    <property type="entry name" value="GP91PHOX"/>
</dbReference>
<keyword evidence="8 12" id="KW-1133">Transmembrane helix</keyword>
<evidence type="ECO:0000259" key="13">
    <source>
        <dbReference type="Pfam" id="PF01794"/>
    </source>
</evidence>
<evidence type="ECO:0000256" key="8">
    <source>
        <dbReference type="ARBA" id="ARBA00022989"/>
    </source>
</evidence>
<organism evidence="14 15">
    <name type="scientific">Xenoophorus captivus</name>
    <dbReference type="NCBI Taxonomy" id="1517983"/>
    <lineage>
        <taxon>Eukaryota</taxon>
        <taxon>Metazoa</taxon>
        <taxon>Chordata</taxon>
        <taxon>Craniata</taxon>
        <taxon>Vertebrata</taxon>
        <taxon>Euteleostomi</taxon>
        <taxon>Actinopterygii</taxon>
        <taxon>Neopterygii</taxon>
        <taxon>Teleostei</taxon>
        <taxon>Neoteleostei</taxon>
        <taxon>Acanthomorphata</taxon>
        <taxon>Ovalentaria</taxon>
        <taxon>Atherinomorphae</taxon>
        <taxon>Cyprinodontiformes</taxon>
        <taxon>Goodeidae</taxon>
        <taxon>Xenoophorus</taxon>
    </lineage>
</organism>
<evidence type="ECO:0000256" key="1">
    <source>
        <dbReference type="ARBA" id="ARBA00004141"/>
    </source>
</evidence>
<keyword evidence="3" id="KW-0285">Flavoprotein</keyword>
<evidence type="ECO:0000256" key="3">
    <source>
        <dbReference type="ARBA" id="ARBA00022630"/>
    </source>
</evidence>
<keyword evidence="7" id="KW-0249">Electron transport</keyword>
<gene>
    <name evidence="14" type="ORF">XENOCAPTIV_019824</name>
</gene>
<feature type="non-terminal residue" evidence="14">
    <location>
        <position position="1"/>
    </location>
</feature>
<dbReference type="Pfam" id="PF01794">
    <property type="entry name" value="Ferric_reduct"/>
    <property type="match status" value="1"/>
</dbReference>
<dbReference type="InterPro" id="IPR000778">
    <property type="entry name" value="Cyt_b245_heavy_chain"/>
</dbReference>
<evidence type="ECO:0000256" key="4">
    <source>
        <dbReference type="ARBA" id="ARBA00022692"/>
    </source>
</evidence>
<name>A0ABV0RCT4_9TELE</name>
<evidence type="ECO:0000313" key="14">
    <source>
        <dbReference type="EMBL" id="MEQ2205968.1"/>
    </source>
</evidence>
<keyword evidence="4 12" id="KW-0812">Transmembrane</keyword>
<comment type="subcellular location">
    <subcellularLocation>
        <location evidence="1">Membrane</location>
        <topology evidence="1">Multi-pass membrane protein</topology>
    </subcellularLocation>
</comment>
<reference evidence="14 15" key="1">
    <citation type="submission" date="2021-06" db="EMBL/GenBank/DDBJ databases">
        <authorList>
            <person name="Palmer J.M."/>
        </authorList>
    </citation>
    <scope>NUCLEOTIDE SEQUENCE [LARGE SCALE GENOMIC DNA]</scope>
    <source>
        <strain evidence="14 15">XC_2019</strain>
        <tissue evidence="14">Muscle</tissue>
    </source>
</reference>
<dbReference type="EMBL" id="JAHRIN010042432">
    <property type="protein sequence ID" value="MEQ2205968.1"/>
    <property type="molecule type" value="Genomic_DNA"/>
</dbReference>
<evidence type="ECO:0000256" key="12">
    <source>
        <dbReference type="SAM" id="Phobius"/>
    </source>
</evidence>
<evidence type="ECO:0000256" key="10">
    <source>
        <dbReference type="ARBA" id="ARBA00023065"/>
    </source>
</evidence>
<dbReference type="PANTHER" id="PTHR11972">
    <property type="entry name" value="NADPH OXIDASE"/>
    <property type="match status" value="1"/>
</dbReference>
<comment type="caution">
    <text evidence="14">The sequence shown here is derived from an EMBL/GenBank/DDBJ whole genome shotgun (WGS) entry which is preliminary data.</text>
</comment>
<dbReference type="PANTHER" id="PTHR11972:SF60">
    <property type="entry name" value="CYTOCHROME B-245 HEAVY CHAIN"/>
    <property type="match status" value="1"/>
</dbReference>
<proteinExistence type="predicted"/>